<protein>
    <submittedName>
        <fullName evidence="6">Pro-cathepsin H</fullName>
    </submittedName>
</protein>
<dbReference type="InterPro" id="IPR000169">
    <property type="entry name" value="Pept_cys_AS"/>
</dbReference>
<gene>
    <name evidence="6" type="primary">Ctsh</name>
    <name evidence="6" type="ORF">TRFO_40553</name>
</gene>
<dbReference type="SMART" id="SM00645">
    <property type="entry name" value="Pept_C1"/>
    <property type="match status" value="1"/>
</dbReference>
<feature type="domain" description="Peptidase C1A papain C-terminal" evidence="4">
    <location>
        <begin position="104"/>
        <end position="319"/>
    </location>
</feature>
<feature type="signal peptide" evidence="3">
    <location>
        <begin position="1"/>
        <end position="16"/>
    </location>
</feature>
<evidence type="ECO:0000313" key="7">
    <source>
        <dbReference type="Proteomes" id="UP000179807"/>
    </source>
</evidence>
<dbReference type="PROSITE" id="PS00139">
    <property type="entry name" value="THIOL_PROTEASE_CYS"/>
    <property type="match status" value="1"/>
</dbReference>
<keyword evidence="7" id="KW-1185">Reference proteome</keyword>
<dbReference type="PANTHER" id="PTHR12411">
    <property type="entry name" value="CYSTEINE PROTEASE FAMILY C1-RELATED"/>
    <property type="match status" value="1"/>
</dbReference>
<keyword evidence="3" id="KW-0732">Signal</keyword>
<proteinExistence type="inferred from homology"/>
<accession>A0A1J4J0F2</accession>
<feature type="domain" description="Cathepsin propeptide inhibitor" evidence="5">
    <location>
        <begin position="22"/>
        <end position="77"/>
    </location>
</feature>
<dbReference type="EMBL" id="MLAK01001430">
    <property type="protein sequence ID" value="OHS93126.1"/>
    <property type="molecule type" value="Genomic_DNA"/>
</dbReference>
<comment type="caution">
    <text evidence="6">The sequence shown here is derived from an EMBL/GenBank/DDBJ whole genome shotgun (WGS) entry which is preliminary data.</text>
</comment>
<evidence type="ECO:0000256" key="1">
    <source>
        <dbReference type="ARBA" id="ARBA00008455"/>
    </source>
</evidence>
<dbReference type="PRINTS" id="PR00705">
    <property type="entry name" value="PAPAIN"/>
</dbReference>
<name>A0A1J4J0F2_9EUKA</name>
<dbReference type="InterPro" id="IPR000668">
    <property type="entry name" value="Peptidase_C1A_C"/>
</dbReference>
<evidence type="ECO:0000256" key="3">
    <source>
        <dbReference type="SAM" id="SignalP"/>
    </source>
</evidence>
<keyword evidence="2" id="KW-1015">Disulfide bond</keyword>
<dbReference type="RefSeq" id="XP_068346263.1">
    <property type="nucleotide sequence ID" value="XM_068513279.1"/>
</dbReference>
<comment type="similarity">
    <text evidence="1">Belongs to the peptidase C1 family.</text>
</comment>
<evidence type="ECO:0000259" key="5">
    <source>
        <dbReference type="SMART" id="SM00848"/>
    </source>
</evidence>
<dbReference type="InterPro" id="IPR038765">
    <property type="entry name" value="Papain-like_cys_pep_sf"/>
</dbReference>
<dbReference type="OrthoDB" id="10253408at2759"/>
<evidence type="ECO:0000313" key="6">
    <source>
        <dbReference type="EMBL" id="OHS93126.1"/>
    </source>
</evidence>
<dbReference type="VEuPathDB" id="TrichDB:TRFO_40553"/>
<dbReference type="Pfam" id="PF08246">
    <property type="entry name" value="Inhibitor_I29"/>
    <property type="match status" value="1"/>
</dbReference>
<dbReference type="Proteomes" id="UP000179807">
    <property type="component" value="Unassembled WGS sequence"/>
</dbReference>
<dbReference type="Pfam" id="PF00112">
    <property type="entry name" value="Peptidase_C1"/>
    <property type="match status" value="1"/>
</dbReference>
<evidence type="ECO:0000256" key="2">
    <source>
        <dbReference type="ARBA" id="ARBA00023157"/>
    </source>
</evidence>
<dbReference type="GeneID" id="94847983"/>
<feature type="chain" id="PRO_5018790896" evidence="3">
    <location>
        <begin position="17"/>
        <end position="321"/>
    </location>
</feature>
<dbReference type="CDD" id="cd02248">
    <property type="entry name" value="Peptidase_C1A"/>
    <property type="match status" value="1"/>
</dbReference>
<dbReference type="SMART" id="SM00848">
    <property type="entry name" value="Inhibitor_I29"/>
    <property type="match status" value="1"/>
</dbReference>
<dbReference type="GO" id="GO:0008234">
    <property type="term" value="F:cysteine-type peptidase activity"/>
    <property type="evidence" value="ECO:0007669"/>
    <property type="project" value="InterPro"/>
</dbReference>
<reference evidence="6" key="1">
    <citation type="submission" date="2016-10" db="EMBL/GenBank/DDBJ databases">
        <authorList>
            <person name="Benchimol M."/>
            <person name="Almeida L.G."/>
            <person name="Vasconcelos A.T."/>
            <person name="Perreira-Neves A."/>
            <person name="Rosa I.A."/>
            <person name="Tasca T."/>
            <person name="Bogo M.R."/>
            <person name="de Souza W."/>
        </authorList>
    </citation>
    <scope>NUCLEOTIDE SEQUENCE [LARGE SCALE GENOMIC DNA]</scope>
    <source>
        <strain evidence="6">K</strain>
    </source>
</reference>
<dbReference type="FunFam" id="3.90.70.10:FF:000039">
    <property type="entry name" value="Cysteine proteinase 2, putative"/>
    <property type="match status" value="1"/>
</dbReference>
<dbReference type="PROSITE" id="PS00640">
    <property type="entry name" value="THIOL_PROTEASE_ASN"/>
    <property type="match status" value="1"/>
</dbReference>
<dbReference type="SUPFAM" id="SSF54001">
    <property type="entry name" value="Cysteine proteinases"/>
    <property type="match status" value="1"/>
</dbReference>
<dbReference type="Gene3D" id="3.90.70.10">
    <property type="entry name" value="Cysteine proteinases"/>
    <property type="match status" value="1"/>
</dbReference>
<dbReference type="InterPro" id="IPR039417">
    <property type="entry name" value="Peptidase_C1A_papain-like"/>
</dbReference>
<sequence length="321" mass="36856">MLSFLLSFATSRLILGAEERTFVKFMRDFNVYYVGDDYHLRLGIFATNLRRIHEFNKGNHSFRLGINEFMAWTPSELTQLRGAKYMHEKPRHEKKVTLSKNKKNVESWDWRDTPNIVGPIRAQGNCGACWAFSACAAQESQWAIFGNKWVELSVQNLVDCATNCHGCYGGWPSSAYDYVIENQNGHINKEAFYPYRWTTQQCKYDPQYDYSTVTGYTTITKNDEVELAQKVAELGPASICIDSSSFSFTWYTSGIFNIDECSTTFFDHAVNIVGFGKEGDQDYWIIRNSWNEKWGEKGYMRMIRGVNMCGVASTAIIPIDK</sequence>
<dbReference type="InterPro" id="IPR025661">
    <property type="entry name" value="Pept_asp_AS"/>
</dbReference>
<dbReference type="InterPro" id="IPR013128">
    <property type="entry name" value="Peptidase_C1A"/>
</dbReference>
<evidence type="ECO:0000259" key="4">
    <source>
        <dbReference type="SMART" id="SM00645"/>
    </source>
</evidence>
<dbReference type="GO" id="GO:0006508">
    <property type="term" value="P:proteolysis"/>
    <property type="evidence" value="ECO:0007669"/>
    <property type="project" value="InterPro"/>
</dbReference>
<dbReference type="InterPro" id="IPR013201">
    <property type="entry name" value="Prot_inhib_I29"/>
</dbReference>
<organism evidence="6 7">
    <name type="scientific">Tritrichomonas foetus</name>
    <dbReference type="NCBI Taxonomy" id="1144522"/>
    <lineage>
        <taxon>Eukaryota</taxon>
        <taxon>Metamonada</taxon>
        <taxon>Parabasalia</taxon>
        <taxon>Tritrichomonadida</taxon>
        <taxon>Tritrichomonadidae</taxon>
        <taxon>Tritrichomonas</taxon>
    </lineage>
</organism>
<dbReference type="AlphaFoldDB" id="A0A1J4J0F2"/>